<dbReference type="OrthoDB" id="273401at2759"/>
<evidence type="ECO:0000256" key="1">
    <source>
        <dbReference type="SAM" id="MobiDB-lite"/>
    </source>
</evidence>
<feature type="compositionally biased region" description="Low complexity" evidence="1">
    <location>
        <begin position="3336"/>
        <end position="3351"/>
    </location>
</feature>
<feature type="compositionally biased region" description="Low complexity" evidence="1">
    <location>
        <begin position="3433"/>
        <end position="3444"/>
    </location>
</feature>
<feature type="region of interest" description="Disordered" evidence="1">
    <location>
        <begin position="2064"/>
        <end position="2083"/>
    </location>
</feature>
<organism evidence="3 4">
    <name type="scientific">Leishmania donovani</name>
    <dbReference type="NCBI Taxonomy" id="5661"/>
    <lineage>
        <taxon>Eukaryota</taxon>
        <taxon>Discoba</taxon>
        <taxon>Euglenozoa</taxon>
        <taxon>Kinetoplastea</taxon>
        <taxon>Metakinetoplastina</taxon>
        <taxon>Trypanosomatida</taxon>
        <taxon>Trypanosomatidae</taxon>
        <taxon>Leishmaniinae</taxon>
        <taxon>Leishmania</taxon>
    </lineage>
</organism>
<feature type="region of interest" description="Disordered" evidence="1">
    <location>
        <begin position="3316"/>
        <end position="3355"/>
    </location>
</feature>
<dbReference type="VEuPathDB" id="TriTrypDB:LdCL_160019100"/>
<accession>A0A3S5H6Y8</accession>
<feature type="compositionally biased region" description="Polar residues" evidence="1">
    <location>
        <begin position="893"/>
        <end position="904"/>
    </location>
</feature>
<reference evidence="3 4" key="1">
    <citation type="journal article" date="2018" name="Sci. Rep.">
        <title>A complete Leishmania donovani reference genome identifies novel genetic variations associated with virulence.</title>
        <authorList>
            <person name="Lypaczewski P."/>
            <person name="Hoshizaki J."/>
            <person name="Zhang W.-W."/>
            <person name="McCall L.-I."/>
            <person name="Torcivia-Rodriguez J."/>
            <person name="Simonyan V."/>
            <person name="Kaur A."/>
            <person name="Dewar K."/>
            <person name="Matlashewski G."/>
        </authorList>
    </citation>
    <scope>NUCLEOTIDE SEQUENCE [LARGE SCALE GENOMIC DNA]</scope>
    <source>
        <strain evidence="3 4">LdCL</strain>
    </source>
</reference>
<feature type="compositionally biased region" description="Basic and acidic residues" evidence="1">
    <location>
        <begin position="2611"/>
        <end position="2623"/>
    </location>
</feature>
<feature type="region of interest" description="Disordered" evidence="1">
    <location>
        <begin position="3433"/>
        <end position="3459"/>
    </location>
</feature>
<evidence type="ECO:0000313" key="3">
    <source>
        <dbReference type="EMBL" id="AYU77718.1"/>
    </source>
</evidence>
<protein>
    <submittedName>
        <fullName evidence="3">Uncharacterized protein</fullName>
    </submittedName>
</protein>
<feature type="signal peptide" evidence="2">
    <location>
        <begin position="1"/>
        <end position="21"/>
    </location>
</feature>
<dbReference type="Proteomes" id="UP000274082">
    <property type="component" value="Chromosome 16"/>
</dbReference>
<proteinExistence type="predicted"/>
<keyword evidence="2" id="KW-0732">Signal</keyword>
<feature type="compositionally biased region" description="Basic and acidic residues" evidence="1">
    <location>
        <begin position="110"/>
        <end position="121"/>
    </location>
</feature>
<feature type="region of interest" description="Disordered" evidence="1">
    <location>
        <begin position="2599"/>
        <end position="2626"/>
    </location>
</feature>
<evidence type="ECO:0000256" key="2">
    <source>
        <dbReference type="SAM" id="SignalP"/>
    </source>
</evidence>
<sequence>MRPRRALVCALADSAIAAVRALATGTLTTSPAVLAAAALRQQRRSVMEQSRPAFVAQRRRSSARKSSATAGVPGASVPDQAVASSWGAARAPLKDPEPRSSATENAQQQHLEDTSPLKVAEEEAVTEAAASGSGGGGTLLAHTMLGPGRDAAQKQERLRLAKLRYCLLVGAHSALQSPAGEDCRAHAPRLALETVSIASKNATPVSGSSDAESSPAVAPSKLCVKLPSSAQRAHCGAASAPSATEQLSVAEALRVFANTFALTLHSTPQKWRTRVSAATAPALPVFSGSSAIPIAGAPLSSSFLCSPLAIVAAPVAVSAVAQRTIAVEETAPLRWLETSFLDLCERLLRKLYDEHATATQRHDLLGKVQSQAAVLLRAVDKECRAVNSHVLHAMQRQCRRDAAAAAAAAKGSRTTGGSSRKRKLSRAPKDTNVEDTLQNTLERVGQELHLVHAWIIHLCCDAGDDGAGAAAAAAAVCVARRALRWDALRGVAATSTVTLDDVRWLFAVALLEHLHTQTYCFHHAKTAAADHITDAAAAAHGGKTRMPSIVVEAHHLRGLAALIDFAMAQRLEVPLLLATQLYSRGTAAFSLAAVAQQEALLDVIMVYHALLPTYALLFPSYHRAVVVAATPNPTPSKQRYTVGETHSATPRELVLGDGEADAEAHQVIAPAAVDCAKEEDGDDGGNDAARELADRCAAAASPLRVWDALVQHWERQQEQVRNEGAAAVVWWLRMLPLWISTATDSLQLCLILVSSCGSGADAVRTAEPMKELLDRAAAVLRDALRFDRREYERSRGAQRLLTMRSASARSDASPLGDEDGVSNGNEAGKTGEAGEFGTAIAGAAGTMEAHYALEDKGLAADAPPPLRRQRGKRSLFYKSPHESDGGVLVRESPGTSARGSTNGVGSPARSRFESRSRTSAGLAARYASSVTGVFGSTRGGADGHAAGACPVRHGRVASAAAAATDRFTSPIFQTLVLSSETPVVLSTLFRLDSVRRQSCLEEAWAAIVHSQSELWRLLYDLPPAAGAASEAARDEKANRTTFLRNVLPVAVASLVGTASVAGSGINSNSSQRRAAATSSSARVPVREETLRRVLCTLQSAQEQLGLSLFESLHHVLVSVAQVLLRIERVSDRALLSCRTPQDFTAGKRAPLDHVHQRQAFIHVLTIGTAILLAGNSLPWEGAQVAWQLQQQLRYPQIEFRSGAAVPQLPRPRFVSVAIDAFAVQWTRAIVKDLSLLHVLCRQHADVVLANAVEMLRVLQTPSTSAALPLFAKQVTAAALLRSLSVLAGQWRQRRDAAQRGFRVHRIVELAEVQHDEVMQLHQGVLDLLRDNGALRLLCGYATFAAELFEIHVRLKAKLASLVEWADMYLLPSVLPVVVAGLHRSRSTHNAATHADMCEATLGLLSQLSRYAANPQMSVVEVVRTQWNQVLLQVSLYCIRTAGRGGRKRAPDYGLPPPVLPSLDDVAALQRPSHGTDAAAAAREWAEAFTGGREPLFLALLDRGEALLGAPRGTRSSAGEVAEGTTRALSAYIAAWDEQVRFGRCDWDAARPVSHEGIADDPTVDTRELLAHLQVSYEGVQAFGRITSPALRASAEVAPFMAAKPNNIRQLGFLVRFMEQHLRVQERLSRLSDDELESFVLPWPAKDEAVPSAVQAVPRPSPPSPSSSLAASAATVSETAPLVLLDFVGYLSSRSVWAMVTWACNIAETVVKIELKRHRHIPEAVQAVATTAILTQLRAVPPPIRGAGKPPVNILRALLSLSDMVAGTTESLLGYHRRSVIRGLLSNPTRDQYRVVTFGLKQATAYVQEEARQYQGLGTRESGACDDLASEMADGDAAADFETAAKTEEVEEACSADGALHFRTNADGTIDRTWLAAGPPELPAPPRQQDVGIYYMKVWAAYAAQRRLRAAAGEAATAEAEAATATLVPYLRTDLNREYRFFLSCLVCLVDASMESALLYLRRLQGDGEEDIRLLVEAAISEVCRTVSAIIHSLLNLSPEVRRACCQREEAELLWTSLCIVATISAVVPRDPQERFFTSRCTDAIGRVFALTRWLVDDAISTMATPSTTNGEADSNKVREGTATAASDAGASLVHRPLTNALVRGAQLLLRDPHSSQRMAIRLAVRQRERDDLSAVLVALQVLVKSAATYEPGRSLLHYVWTRLAAELSQPLLGPAATTAAPPPVRSAKSTKAALSAAAAAIHAAPTELNVAATVISRSEYNAMLRGLASLCAALPPSSGRVGKLRRGETGDPATESALELPAAGGSGVAGAGPVVCDVDAAVRHVVEDAAGFEAERRRCLSQSASQEEWHYAGVANSDEAASPAAGHGLTSSLLLHPGQDVASGHPAFSVAEVMESGSMPTTAIVDAVIAHAAATVRAAGGRSSLDVNSIPGVARTAPGATGAVDAVDDDPATAVGFLRLVREFQRHVTELLSLVPLRDIVARPQAEVLFACMSLLHGTVSAAAEGKVWALMTSKWTAELLAPSESTFLQLQELELAKVRELRAVTSRDLHLMADTHSHGGVDGAGHGSRSSSSAYGSLPFSAAVVDLFAAAGRAPTRRPAQPNAELSVLAAAERSMRHHWCAEEFDLPRHDDVSRLFSNAGGVRKGPRNAGKDRRTQERNSDRASTLEFDPHATGLAALAAMPDPIPIPVVLTIFKVLSRRPVEHAASGSVEGLSQTFDVHGGGMTSRQIAAATSWLAKGGNDGSSLDSARVRGAEVERDCFAAFAEVFLTYTARAYWLLRPRLDDNAWVVWAIMEKSMAVYPTDNGVRQREWDRVCRQWRLPVSLDRAHAVAGHFFTEEQRRRISAWTTALHTAASGESASASVSAKTVEGAEEVAVLRYLQAAALYLHLLAMTLFLLSRLGIFGDLPKASVEVVRRRVQAQVLQHRPPGSRSAAATSSAFLVSNEALTRELTLMALERQTQPLFVNRNLFEGAVLQFLNVIWCIVRHADSLTHTATDVVVAWLQAPGPAASMGSAAATALRATPPTAVSAAAIISYADHVRIMVVGVVQDTLDMVTGLGSRAPAMLPQHAVKSLLTSGFSCEPLTLRLPAHRTRSAKTTAASSMHSSQSSTCTAHTTDGLFAPAVNVIATHLSTTASVPSAMVLEGALLSTPASAAASLSATPELAVSRVFDPVARPELFVGSPTMLAILSPQFVRSTICRSLESKVTSSTLLPVAFALEFYLSRQGVPLAPLLEATTELLTACTLRNSAVHMYCEHLASELTSRKEFRQALAPPTIASAEQGAAGSISNEVVISFLAAIARQDVLVTKKTLAHLLHSVMRMRPDVFGQPPTENRQGKLTLVQVGTTVDSAIDTTNPLYTPVQPAAKRGSGTGAATPSGSPPGASSDADGPRDAAAVMNAFSLEKWSDATAMTHRKALAALTISLPTVVEVAMHMNCMRPLDSSEWRRAIQMLKAADEARRERVAVHRSQAQAAMQQGRAGTEQEGEGSAGKKGQIADSTAAAAGKLDASLRLEDPFDFGVGMLHLRYALRKIVHASLRRLLHQQGPRMLADVASMLQMVDPALQQATSMAQASSSVAGDRDGGARNRRTWSSSLVHGVSAHGAGHSAEQPRPFDGVLAGTTRVLLSRAVLCAQAIGYDSTGAALEMSPRNGSSQSQEAQSVLKLPVPALQPSVVEAAISATASAASQHLRKGRHVQAGHSTGKIGLLSKEEKATVHQRVELERDAATTVGLTTAQLPPQSARRIARALRLTRHRVKMKQRQQEYRMRREKRQEKPRLSISTASHHVSSGYASVSETHGSR</sequence>
<gene>
    <name evidence="3" type="ORF">LdCL_160019100</name>
</gene>
<name>A0A3S5H6Y8_LEIDO</name>
<dbReference type="VEuPathDB" id="TriTrypDB:LdBPK_161410.1"/>
<feature type="region of interest" description="Disordered" evidence="1">
    <location>
        <begin position="802"/>
        <end position="834"/>
    </location>
</feature>
<evidence type="ECO:0000313" key="4">
    <source>
        <dbReference type="Proteomes" id="UP000274082"/>
    </source>
</evidence>
<keyword evidence="4" id="KW-1185">Reference proteome</keyword>
<feature type="chain" id="PRO_5018595347" evidence="2">
    <location>
        <begin position="22"/>
        <end position="3764"/>
    </location>
</feature>
<feature type="region of interest" description="Disordered" evidence="1">
    <location>
        <begin position="859"/>
        <end position="915"/>
    </location>
</feature>
<feature type="region of interest" description="Disordered" evidence="1">
    <location>
        <begin position="3718"/>
        <end position="3764"/>
    </location>
</feature>
<dbReference type="EMBL" id="CP029515">
    <property type="protein sequence ID" value="AYU77718.1"/>
    <property type="molecule type" value="Genomic_DNA"/>
</dbReference>
<feature type="region of interest" description="Disordered" evidence="1">
    <location>
        <begin position="409"/>
        <end position="432"/>
    </location>
</feature>
<dbReference type="VEuPathDB" id="TriTrypDB:LDHU3_16.1690"/>
<feature type="compositionally biased region" description="Low complexity" evidence="1">
    <location>
        <begin position="409"/>
        <end position="418"/>
    </location>
</feature>
<feature type="compositionally biased region" description="Polar residues" evidence="1">
    <location>
        <begin position="3742"/>
        <end position="3764"/>
    </location>
</feature>
<feature type="compositionally biased region" description="Basic and acidic residues" evidence="1">
    <location>
        <begin position="3724"/>
        <end position="3740"/>
    </location>
</feature>
<feature type="compositionally biased region" description="Polar residues" evidence="1">
    <location>
        <begin position="100"/>
        <end position="109"/>
    </location>
</feature>
<feature type="region of interest" description="Disordered" evidence="1">
    <location>
        <begin position="45"/>
        <end position="142"/>
    </location>
</feature>